<proteinExistence type="predicted"/>
<dbReference type="Proteomes" id="UP000277671">
    <property type="component" value="Unassembled WGS sequence"/>
</dbReference>
<keyword evidence="2" id="KW-1185">Reference proteome</keyword>
<sequence>MDNNQDRITCRMLLGGASAAWRSTVDITGSLPIDNHSRIACGADRSGFLRLATLSIPASMAAVGNVTIMFTRGTGTTGGTGLVWDTASLPSGATATPQSTVDLTDAPYFFESDMEISFSAHGGRSRTTVIGH</sequence>
<comment type="caution">
    <text evidence="1">The sequence shown here is derived from an EMBL/GenBank/DDBJ whole genome shotgun (WGS) entry which is preliminary data.</text>
</comment>
<accession>A0A495JVD0</accession>
<evidence type="ECO:0000313" key="1">
    <source>
        <dbReference type="EMBL" id="RKR92960.1"/>
    </source>
</evidence>
<dbReference type="RefSeq" id="WP_121160946.1">
    <property type="nucleotide sequence ID" value="NZ_RBKT01000001.1"/>
</dbReference>
<organism evidence="1 2">
    <name type="scientific">Micromonospora pisi</name>
    <dbReference type="NCBI Taxonomy" id="589240"/>
    <lineage>
        <taxon>Bacteria</taxon>
        <taxon>Bacillati</taxon>
        <taxon>Actinomycetota</taxon>
        <taxon>Actinomycetes</taxon>
        <taxon>Micromonosporales</taxon>
        <taxon>Micromonosporaceae</taxon>
        <taxon>Micromonospora</taxon>
    </lineage>
</organism>
<reference evidence="1 2" key="1">
    <citation type="submission" date="2018-10" db="EMBL/GenBank/DDBJ databases">
        <title>Sequencing the genomes of 1000 actinobacteria strains.</title>
        <authorList>
            <person name="Klenk H.-P."/>
        </authorList>
    </citation>
    <scope>NUCLEOTIDE SEQUENCE [LARGE SCALE GENOMIC DNA]</scope>
    <source>
        <strain evidence="1 2">DSM 45175</strain>
    </source>
</reference>
<dbReference type="AlphaFoldDB" id="A0A495JVD0"/>
<gene>
    <name evidence="1" type="ORF">BDK92_7451</name>
</gene>
<evidence type="ECO:0000313" key="2">
    <source>
        <dbReference type="Proteomes" id="UP000277671"/>
    </source>
</evidence>
<dbReference type="EMBL" id="RBKT01000001">
    <property type="protein sequence ID" value="RKR92960.1"/>
    <property type="molecule type" value="Genomic_DNA"/>
</dbReference>
<name>A0A495JVD0_9ACTN</name>
<protein>
    <submittedName>
        <fullName evidence="1">Uncharacterized protein</fullName>
    </submittedName>
</protein>